<proteinExistence type="predicted"/>
<evidence type="ECO:0000313" key="2">
    <source>
        <dbReference type="Proteomes" id="UP000594454"/>
    </source>
</evidence>
<gene>
    <name evidence="1" type="ORF">HERILL_LOCUS14662</name>
</gene>
<sequence length="113" mass="12953">MTFYMEGGPSFATNTWLHALLARNLRIEDSKYLPGAELKNQRKQYLSSTNGYKITEPTEGLTNEKEWNTVCGVTRAVLEPTPDDINAKTPNNPPLTNYFYCNLRTTRCYLIQQ</sequence>
<dbReference type="EMBL" id="LR899014">
    <property type="protein sequence ID" value="CAD7092287.1"/>
    <property type="molecule type" value="Genomic_DNA"/>
</dbReference>
<name>A0A7R8V558_HERIL</name>
<dbReference type="Proteomes" id="UP000594454">
    <property type="component" value="Chromosome 6"/>
</dbReference>
<dbReference type="InParanoid" id="A0A7R8V558"/>
<organism evidence="1 2">
    <name type="scientific">Hermetia illucens</name>
    <name type="common">Black soldier fly</name>
    <dbReference type="NCBI Taxonomy" id="343691"/>
    <lineage>
        <taxon>Eukaryota</taxon>
        <taxon>Metazoa</taxon>
        <taxon>Ecdysozoa</taxon>
        <taxon>Arthropoda</taxon>
        <taxon>Hexapoda</taxon>
        <taxon>Insecta</taxon>
        <taxon>Pterygota</taxon>
        <taxon>Neoptera</taxon>
        <taxon>Endopterygota</taxon>
        <taxon>Diptera</taxon>
        <taxon>Brachycera</taxon>
        <taxon>Stratiomyomorpha</taxon>
        <taxon>Stratiomyidae</taxon>
        <taxon>Hermetiinae</taxon>
        <taxon>Hermetia</taxon>
    </lineage>
</organism>
<evidence type="ECO:0000313" key="1">
    <source>
        <dbReference type="EMBL" id="CAD7092287.1"/>
    </source>
</evidence>
<keyword evidence="2" id="KW-1185">Reference proteome</keyword>
<reference evidence="1 2" key="1">
    <citation type="submission" date="2020-11" db="EMBL/GenBank/DDBJ databases">
        <authorList>
            <person name="Wallbank WR R."/>
            <person name="Pardo Diaz C."/>
            <person name="Kozak K."/>
            <person name="Martin S."/>
            <person name="Jiggins C."/>
            <person name="Moest M."/>
            <person name="Warren A I."/>
            <person name="Generalovic N T."/>
            <person name="Byers J.R.P. K."/>
            <person name="Montejo-Kovacevich G."/>
            <person name="Yen C E."/>
        </authorList>
    </citation>
    <scope>NUCLEOTIDE SEQUENCE [LARGE SCALE GENOMIC DNA]</scope>
</reference>
<protein>
    <submittedName>
        <fullName evidence="1">Uncharacterized protein</fullName>
    </submittedName>
</protein>
<accession>A0A7R8V558</accession>
<dbReference type="AlphaFoldDB" id="A0A7R8V558"/>